<protein>
    <submittedName>
        <fullName evidence="1">Uncharacterized protein</fullName>
    </submittedName>
</protein>
<evidence type="ECO:0000313" key="1">
    <source>
        <dbReference type="EMBL" id="KAH7965258.1"/>
    </source>
</evidence>
<accession>A0ACB8DB67</accession>
<sequence length="305" mass="34775">MCSRATSCNNRLPIPRNTWRRQHRALRGCRRCVSRTSTTGELYGHVRTHLRPINDMKSTLAPAGNEFRHNGCQPIPGNGDRSSDSELPDDDGQELLPCRAPSALTEESSENEGDSEDEPPPATSTSRGKKGSAKCTPKWTNACLERDRKEIELTGSTVMPSTIKDLDTPFHFFKFVCPVQVFRVIREESLRYSIQCRPEKPLMVSVEELERAGKLHETKRAGRPCTEIESLIPAKKRTPLAQLPTADLRLYKIDHMPNWLDKRVRCRLPFCNHLTNVSCKKCNAALFFNRERNCFASLHYEDKMY</sequence>
<organism evidence="1 2">
    <name type="scientific">Dermacentor silvarum</name>
    <name type="common">Tick</name>
    <dbReference type="NCBI Taxonomy" id="543639"/>
    <lineage>
        <taxon>Eukaryota</taxon>
        <taxon>Metazoa</taxon>
        <taxon>Ecdysozoa</taxon>
        <taxon>Arthropoda</taxon>
        <taxon>Chelicerata</taxon>
        <taxon>Arachnida</taxon>
        <taxon>Acari</taxon>
        <taxon>Parasitiformes</taxon>
        <taxon>Ixodida</taxon>
        <taxon>Ixodoidea</taxon>
        <taxon>Ixodidae</taxon>
        <taxon>Rhipicephalinae</taxon>
        <taxon>Dermacentor</taxon>
    </lineage>
</organism>
<proteinExistence type="predicted"/>
<evidence type="ECO:0000313" key="2">
    <source>
        <dbReference type="Proteomes" id="UP000821865"/>
    </source>
</evidence>
<gene>
    <name evidence="1" type="ORF">HPB49_005417</name>
</gene>
<dbReference type="EMBL" id="CM023471">
    <property type="protein sequence ID" value="KAH7965258.1"/>
    <property type="molecule type" value="Genomic_DNA"/>
</dbReference>
<name>A0ACB8DB67_DERSI</name>
<dbReference type="Proteomes" id="UP000821865">
    <property type="component" value="Chromosome 2"/>
</dbReference>
<reference evidence="1" key="1">
    <citation type="submission" date="2020-05" db="EMBL/GenBank/DDBJ databases">
        <title>Large-scale comparative analyses of tick genomes elucidate their genetic diversity and vector capacities.</title>
        <authorList>
            <person name="Jia N."/>
            <person name="Wang J."/>
            <person name="Shi W."/>
            <person name="Du L."/>
            <person name="Sun Y."/>
            <person name="Zhan W."/>
            <person name="Jiang J."/>
            <person name="Wang Q."/>
            <person name="Zhang B."/>
            <person name="Ji P."/>
            <person name="Sakyi L.B."/>
            <person name="Cui X."/>
            <person name="Yuan T."/>
            <person name="Jiang B."/>
            <person name="Yang W."/>
            <person name="Lam T.T.-Y."/>
            <person name="Chang Q."/>
            <person name="Ding S."/>
            <person name="Wang X."/>
            <person name="Zhu J."/>
            <person name="Ruan X."/>
            <person name="Zhao L."/>
            <person name="Wei J."/>
            <person name="Que T."/>
            <person name="Du C."/>
            <person name="Cheng J."/>
            <person name="Dai P."/>
            <person name="Han X."/>
            <person name="Huang E."/>
            <person name="Gao Y."/>
            <person name="Liu J."/>
            <person name="Shao H."/>
            <person name="Ye R."/>
            <person name="Li L."/>
            <person name="Wei W."/>
            <person name="Wang X."/>
            <person name="Wang C."/>
            <person name="Yang T."/>
            <person name="Huo Q."/>
            <person name="Li W."/>
            <person name="Guo W."/>
            <person name="Chen H."/>
            <person name="Zhou L."/>
            <person name="Ni X."/>
            <person name="Tian J."/>
            <person name="Zhou Y."/>
            <person name="Sheng Y."/>
            <person name="Liu T."/>
            <person name="Pan Y."/>
            <person name="Xia L."/>
            <person name="Li J."/>
            <person name="Zhao F."/>
            <person name="Cao W."/>
        </authorList>
    </citation>
    <scope>NUCLEOTIDE SEQUENCE</scope>
    <source>
        <strain evidence="1">Dsil-2018</strain>
    </source>
</reference>
<keyword evidence="2" id="KW-1185">Reference proteome</keyword>
<comment type="caution">
    <text evidence="1">The sequence shown here is derived from an EMBL/GenBank/DDBJ whole genome shotgun (WGS) entry which is preliminary data.</text>
</comment>